<feature type="chain" id="PRO_5045955681" evidence="1">
    <location>
        <begin position="20"/>
        <end position="290"/>
    </location>
</feature>
<reference evidence="2" key="1">
    <citation type="submission" date="2022-03" db="EMBL/GenBank/DDBJ databases">
        <title>De novo assembled genomes of Belliella spp. (Cyclobacteriaceae) strains.</title>
        <authorList>
            <person name="Szabo A."/>
            <person name="Korponai K."/>
            <person name="Felfoldi T."/>
        </authorList>
    </citation>
    <scope>NUCLEOTIDE SEQUENCE</scope>
    <source>
        <strain evidence="2">DSM 111904</strain>
    </source>
</reference>
<dbReference type="Gene3D" id="2.70.70.10">
    <property type="entry name" value="Glucose Permease (Domain IIA)"/>
    <property type="match status" value="1"/>
</dbReference>
<protein>
    <submittedName>
        <fullName evidence="2">M23 family metallopeptidase</fullName>
    </submittedName>
</protein>
<organism evidence="2 3">
    <name type="scientific">Belliella filtrata</name>
    <dbReference type="NCBI Taxonomy" id="2923435"/>
    <lineage>
        <taxon>Bacteria</taxon>
        <taxon>Pseudomonadati</taxon>
        <taxon>Bacteroidota</taxon>
        <taxon>Cytophagia</taxon>
        <taxon>Cytophagales</taxon>
        <taxon>Cyclobacteriaceae</taxon>
        <taxon>Belliella</taxon>
    </lineage>
</organism>
<dbReference type="EMBL" id="JAKZGP010000077">
    <property type="protein sequence ID" value="MCH7411438.1"/>
    <property type="molecule type" value="Genomic_DNA"/>
</dbReference>
<dbReference type="CDD" id="cd12797">
    <property type="entry name" value="M23_peptidase"/>
    <property type="match status" value="1"/>
</dbReference>
<sequence>MIKSLILAVFSLIVTHTYAEQEVKVYTVYDKNGDATIVSENSDIVTYSIGLEFLEVENLDTSSTKPSHFEVAPGKTNLMVVKASNPNHPTKIEYVAKILKGRVHSDSGFDVPYLIPIDAGEYVSVEKVNKLSDFEVDHENIKGIGITFYFSKPLPIRAPRKGVISTIVDGEDESNNFLEIYHVDGTITHLEIFKSGSALVKVGDTVYPGMKIASSVNEEFEGGPQVRMLRKVIVASDVELEQKAESFAVVHSEKSTIRPENGFKMLSVHPENWVNLELSKKEIRAVQNSR</sequence>
<comment type="caution">
    <text evidence="2">The sequence shown here is derived from an EMBL/GenBank/DDBJ whole genome shotgun (WGS) entry which is preliminary data.</text>
</comment>
<dbReference type="InterPro" id="IPR011055">
    <property type="entry name" value="Dup_hybrid_motif"/>
</dbReference>
<keyword evidence="3" id="KW-1185">Reference proteome</keyword>
<evidence type="ECO:0000256" key="1">
    <source>
        <dbReference type="SAM" id="SignalP"/>
    </source>
</evidence>
<proteinExistence type="predicted"/>
<feature type="signal peptide" evidence="1">
    <location>
        <begin position="1"/>
        <end position="19"/>
    </location>
</feature>
<evidence type="ECO:0000313" key="3">
    <source>
        <dbReference type="Proteomes" id="UP001165489"/>
    </source>
</evidence>
<keyword evidence="1" id="KW-0732">Signal</keyword>
<name>A0ABS9V4W3_9BACT</name>
<dbReference type="Proteomes" id="UP001165489">
    <property type="component" value="Unassembled WGS sequence"/>
</dbReference>
<accession>A0ABS9V4W3</accession>
<dbReference type="RefSeq" id="WP_241349849.1">
    <property type="nucleotide sequence ID" value="NZ_JAKZGP010000077.1"/>
</dbReference>
<gene>
    <name evidence="2" type="ORF">MM239_18760</name>
</gene>
<evidence type="ECO:0000313" key="2">
    <source>
        <dbReference type="EMBL" id="MCH7411438.1"/>
    </source>
</evidence>